<feature type="transmembrane region" description="Helical" evidence="1">
    <location>
        <begin position="90"/>
        <end position="115"/>
    </location>
</feature>
<feature type="transmembrane region" description="Helical" evidence="1">
    <location>
        <begin position="127"/>
        <end position="145"/>
    </location>
</feature>
<dbReference type="PANTHER" id="PTHR34989:SF1">
    <property type="entry name" value="PROTEIN HDED"/>
    <property type="match status" value="1"/>
</dbReference>
<organism evidence="2 3">
    <name type="scientific">Candidatus Woesebacteria bacterium GW2011_GWD1_38_10</name>
    <dbReference type="NCBI Taxonomy" id="1618592"/>
    <lineage>
        <taxon>Bacteria</taxon>
        <taxon>Candidatus Woeseibacteriota</taxon>
    </lineage>
</organism>
<evidence type="ECO:0000313" key="2">
    <source>
        <dbReference type="EMBL" id="KKQ46549.1"/>
    </source>
</evidence>
<name>A0A0G0KBQ4_9BACT</name>
<proteinExistence type="predicted"/>
<protein>
    <recommendedName>
        <fullName evidence="4">HdeD family acid-resistance protein</fullName>
    </recommendedName>
</protein>
<feature type="transmembrane region" description="Helical" evidence="1">
    <location>
        <begin position="151"/>
        <end position="173"/>
    </location>
</feature>
<feature type="transmembrane region" description="Helical" evidence="1">
    <location>
        <begin position="12"/>
        <end position="29"/>
    </location>
</feature>
<evidence type="ECO:0008006" key="4">
    <source>
        <dbReference type="Google" id="ProtNLM"/>
    </source>
</evidence>
<dbReference type="Proteomes" id="UP000034366">
    <property type="component" value="Unassembled WGS sequence"/>
</dbReference>
<dbReference type="PANTHER" id="PTHR34989">
    <property type="entry name" value="PROTEIN HDED"/>
    <property type="match status" value="1"/>
</dbReference>
<dbReference type="Pfam" id="PF03729">
    <property type="entry name" value="DUF308"/>
    <property type="match status" value="1"/>
</dbReference>
<gene>
    <name evidence="2" type="ORF">US67_C0077G0005</name>
</gene>
<keyword evidence="1" id="KW-1133">Transmembrane helix</keyword>
<evidence type="ECO:0000313" key="3">
    <source>
        <dbReference type="Proteomes" id="UP000034366"/>
    </source>
</evidence>
<feature type="transmembrane region" description="Helical" evidence="1">
    <location>
        <begin position="35"/>
        <end position="54"/>
    </location>
</feature>
<feature type="transmembrane region" description="Helical" evidence="1">
    <location>
        <begin position="66"/>
        <end position="84"/>
    </location>
</feature>
<keyword evidence="1" id="KW-0812">Transmembrane</keyword>
<evidence type="ECO:0000256" key="1">
    <source>
        <dbReference type="SAM" id="Phobius"/>
    </source>
</evidence>
<dbReference type="EMBL" id="LBTW01000077">
    <property type="protein sequence ID" value="KKQ46549.1"/>
    <property type="molecule type" value="Genomic_DNA"/>
</dbReference>
<keyword evidence="1" id="KW-0472">Membrane</keyword>
<sequence length="189" mass="20364">MKGFIHDIWWMLLLRGITLLLFGIAAVVWPGMTFVSLAVLFATYILVSGVMNILMSIGAITEKRAWFLTFILGIAEIAIGVYLLKNPVLTMATFVATVGITYMIEGIFAIISAFADTFDPGMRLLEVASGILGIVAGYVVLRYPVSGGLTFTWILGVHGLIVGTICIASALSLHNFEKEVTGKASTTRA</sequence>
<dbReference type="GO" id="GO:0005886">
    <property type="term" value="C:plasma membrane"/>
    <property type="evidence" value="ECO:0007669"/>
    <property type="project" value="TreeGrafter"/>
</dbReference>
<reference evidence="2 3" key="1">
    <citation type="journal article" date="2015" name="Nature">
        <title>rRNA introns, odd ribosomes, and small enigmatic genomes across a large radiation of phyla.</title>
        <authorList>
            <person name="Brown C.T."/>
            <person name="Hug L.A."/>
            <person name="Thomas B.C."/>
            <person name="Sharon I."/>
            <person name="Castelle C.J."/>
            <person name="Singh A."/>
            <person name="Wilkins M.J."/>
            <person name="Williams K.H."/>
            <person name="Banfield J.F."/>
        </authorList>
    </citation>
    <scope>NUCLEOTIDE SEQUENCE [LARGE SCALE GENOMIC DNA]</scope>
</reference>
<dbReference type="InterPro" id="IPR052712">
    <property type="entry name" value="Acid_resist_chaperone_HdeD"/>
</dbReference>
<comment type="caution">
    <text evidence="2">The sequence shown here is derived from an EMBL/GenBank/DDBJ whole genome shotgun (WGS) entry which is preliminary data.</text>
</comment>
<dbReference type="AlphaFoldDB" id="A0A0G0KBQ4"/>
<accession>A0A0G0KBQ4</accession>
<dbReference type="InterPro" id="IPR005325">
    <property type="entry name" value="DUF308_memb"/>
</dbReference>